<evidence type="ECO:0000256" key="1">
    <source>
        <dbReference type="SAM" id="SignalP"/>
    </source>
</evidence>
<reference evidence="2 3" key="1">
    <citation type="submission" date="2018-05" db="EMBL/GenBank/DDBJ databases">
        <title>Pedobacter paludis sp. nov., isolated from wetland soil.</title>
        <authorList>
            <person name="Zhang Y."/>
            <person name="Wang G."/>
        </authorList>
    </citation>
    <scope>NUCLEOTIDE SEQUENCE [LARGE SCALE GENOMIC DNA]</scope>
    <source>
        <strain evidence="2 3">KCTC22721</strain>
    </source>
</reference>
<dbReference type="RefSeq" id="WP_109926988.1">
    <property type="nucleotide sequence ID" value="NZ_QGNZ01000004.1"/>
</dbReference>
<keyword evidence="3" id="KW-1185">Reference proteome</keyword>
<evidence type="ECO:0000313" key="3">
    <source>
        <dbReference type="Proteomes" id="UP000245379"/>
    </source>
</evidence>
<dbReference type="PROSITE" id="PS51257">
    <property type="entry name" value="PROKAR_LIPOPROTEIN"/>
    <property type="match status" value="1"/>
</dbReference>
<organism evidence="2 3">
    <name type="scientific">Pedobacter yonginense</name>
    <dbReference type="NCBI Taxonomy" id="651869"/>
    <lineage>
        <taxon>Bacteria</taxon>
        <taxon>Pseudomonadati</taxon>
        <taxon>Bacteroidota</taxon>
        <taxon>Sphingobacteriia</taxon>
        <taxon>Sphingobacteriales</taxon>
        <taxon>Sphingobacteriaceae</taxon>
        <taxon>Pedobacter</taxon>
    </lineage>
</organism>
<feature type="chain" id="PRO_5016396237" description="IPTL-CTERM protein sorting domain-containing protein" evidence="1">
    <location>
        <begin position="24"/>
        <end position="124"/>
    </location>
</feature>
<evidence type="ECO:0000313" key="2">
    <source>
        <dbReference type="EMBL" id="PWS26422.1"/>
    </source>
</evidence>
<feature type="signal peptide" evidence="1">
    <location>
        <begin position="1"/>
        <end position="23"/>
    </location>
</feature>
<proteinExistence type="predicted"/>
<keyword evidence="1" id="KW-0732">Signal</keyword>
<dbReference type="OrthoDB" id="9984130at2"/>
<dbReference type="EMBL" id="QGNZ01000004">
    <property type="protein sequence ID" value="PWS26422.1"/>
    <property type="molecule type" value="Genomic_DNA"/>
</dbReference>
<dbReference type="Proteomes" id="UP000245379">
    <property type="component" value="Unassembled WGS sequence"/>
</dbReference>
<sequence length="124" mass="13684">MNVLIRNILRISLLFLCSIPLHSFSQSGTGCYVAAQNTLYLNTGNVNNCSFYRNYCPNDDPQGEVVAISGSSTTTCNFCYLQSSSGVIRNYAVYNCTLDDYVWVLPVILGAAGFSILRKKLIFS</sequence>
<comment type="caution">
    <text evidence="2">The sequence shown here is derived from an EMBL/GenBank/DDBJ whole genome shotgun (WGS) entry which is preliminary data.</text>
</comment>
<evidence type="ECO:0008006" key="4">
    <source>
        <dbReference type="Google" id="ProtNLM"/>
    </source>
</evidence>
<gene>
    <name evidence="2" type="ORF">DHW03_16715</name>
</gene>
<protein>
    <recommendedName>
        <fullName evidence="4">IPTL-CTERM protein sorting domain-containing protein</fullName>
    </recommendedName>
</protein>
<dbReference type="AlphaFoldDB" id="A0A317EIG3"/>
<name>A0A317EIG3_9SPHI</name>
<accession>A0A317EIG3</accession>